<gene>
    <name evidence="4" type="ORF">RU96_GL001994</name>
</gene>
<keyword evidence="1" id="KW-0805">Transcription regulation</keyword>
<dbReference type="PANTHER" id="PTHR30185">
    <property type="entry name" value="CRYPTIC BETA-GLUCOSIDE BGL OPERON ANTITERMINATOR"/>
    <property type="match status" value="1"/>
</dbReference>
<dbReference type="Gene3D" id="1.10.10.10">
    <property type="entry name" value="Winged helix-like DNA-binding domain superfamily/Winged helix DNA-binding domain"/>
    <property type="match status" value="1"/>
</dbReference>
<dbReference type="STRING" id="317010.RU96_GL001994"/>
<evidence type="ECO:0000256" key="1">
    <source>
        <dbReference type="ARBA" id="ARBA00023015"/>
    </source>
</evidence>
<feature type="domain" description="Mga helix-turn-helix" evidence="3">
    <location>
        <begin position="76"/>
        <end position="159"/>
    </location>
</feature>
<name>A0A1L8R7G0_9ENTE</name>
<dbReference type="EMBL" id="JXKG01000005">
    <property type="protein sequence ID" value="OJG15689.1"/>
    <property type="molecule type" value="Genomic_DNA"/>
</dbReference>
<proteinExistence type="predicted"/>
<evidence type="ECO:0000256" key="2">
    <source>
        <dbReference type="ARBA" id="ARBA00023163"/>
    </source>
</evidence>
<dbReference type="InterPro" id="IPR050661">
    <property type="entry name" value="BglG_antiterminators"/>
</dbReference>
<dbReference type="InterPro" id="IPR007737">
    <property type="entry name" value="Mga_HTH"/>
</dbReference>
<dbReference type="Pfam" id="PF05043">
    <property type="entry name" value="Mga"/>
    <property type="match status" value="1"/>
</dbReference>
<sequence>MRIEQLLEKNQQLQVAILKALILSEGVLATNQLAKNIGLSKISLEQYLQDVTDLGATTGFNLTRNGAMVYLTMNNTTTLEEITALLVKDSLKFQLLAYMLEQREFTIPQISQEFATSESSIFRKFRELNEVLAEFQLRIKNGRLQGEESQIRYFYFQLYLYFPISMRPHYLIESDQNQLFLRALERTLKLTLSPQAKSEVACWLGITLKRMSAKKKQQTKVKENYHLFKNDALFEQIEPLIHLYNSRSSFERNQYEPVLFYSFLVSFQILDEETFYHYELQRSKKLPPALLDMYIREMILIHYRPRRLSIQQEKAVGYQLSQINNRLYFFQGYLPRYEPERLLRLQKEKLGVERSQILAVLQKNVLSFLPAKKAEDTLVTEALLTIYASILAMIDFYIAKEVVVGIDFEDLPAYRISYYYDLFSELRPIAGIRVEHASYKTDYDLIISSRQVSGYTTKMQYCLSEFASSYDLMQLKKLIEQLKKEKN</sequence>
<dbReference type="RefSeq" id="WP_071864358.1">
    <property type="nucleotide sequence ID" value="NZ_JBHLVQ010000007.1"/>
</dbReference>
<dbReference type="InterPro" id="IPR036388">
    <property type="entry name" value="WH-like_DNA-bd_sf"/>
</dbReference>
<dbReference type="Proteomes" id="UP000182835">
    <property type="component" value="Unassembled WGS sequence"/>
</dbReference>
<protein>
    <recommendedName>
        <fullName evidence="3">Mga helix-turn-helix domain-containing protein</fullName>
    </recommendedName>
</protein>
<keyword evidence="2" id="KW-0804">Transcription</keyword>
<comment type="caution">
    <text evidence="4">The sequence shown here is derived from an EMBL/GenBank/DDBJ whole genome shotgun (WGS) entry which is preliminary data.</text>
</comment>
<evidence type="ECO:0000259" key="3">
    <source>
        <dbReference type="Pfam" id="PF05043"/>
    </source>
</evidence>
<evidence type="ECO:0000313" key="4">
    <source>
        <dbReference type="EMBL" id="OJG15689.1"/>
    </source>
</evidence>
<dbReference type="OrthoDB" id="2192016at2"/>
<reference evidence="4 5" key="1">
    <citation type="submission" date="2014-12" db="EMBL/GenBank/DDBJ databases">
        <title>Draft genome sequences of 29 type strains of Enterococci.</title>
        <authorList>
            <person name="Zhong Z."/>
            <person name="Sun Z."/>
            <person name="Liu W."/>
            <person name="Zhang W."/>
            <person name="Zhang H."/>
        </authorList>
    </citation>
    <scope>NUCLEOTIDE SEQUENCE [LARGE SCALE GENOMIC DNA]</scope>
    <source>
        <strain evidence="4 5">DSM 21207</strain>
    </source>
</reference>
<organism evidence="4 5">
    <name type="scientific">Enterococcus canintestini</name>
    <dbReference type="NCBI Taxonomy" id="317010"/>
    <lineage>
        <taxon>Bacteria</taxon>
        <taxon>Bacillati</taxon>
        <taxon>Bacillota</taxon>
        <taxon>Bacilli</taxon>
        <taxon>Lactobacillales</taxon>
        <taxon>Enterococcaceae</taxon>
        <taxon>Enterococcus</taxon>
    </lineage>
</organism>
<accession>A0A1L8R7G0</accession>
<dbReference type="AlphaFoldDB" id="A0A1L8R7G0"/>
<dbReference type="PANTHER" id="PTHR30185:SF18">
    <property type="entry name" value="TRANSCRIPTIONAL REGULATOR MTLR"/>
    <property type="match status" value="1"/>
</dbReference>
<evidence type="ECO:0000313" key="5">
    <source>
        <dbReference type="Proteomes" id="UP000182835"/>
    </source>
</evidence>